<gene>
    <name evidence="2" type="primary">ltrA_6</name>
    <name evidence="2" type="ORF">SDC9_177214</name>
</gene>
<protein>
    <submittedName>
        <fullName evidence="2">Group II intron-encoded protein LtrA</fullName>
    </submittedName>
</protein>
<comment type="caution">
    <text evidence="2">The sequence shown here is derived from an EMBL/GenBank/DDBJ whole genome shotgun (WGS) entry which is preliminary data.</text>
</comment>
<accession>A0A645GSD2</accession>
<dbReference type="EMBL" id="VSSQ01080610">
    <property type="protein sequence ID" value="MPN29761.1"/>
    <property type="molecule type" value="Genomic_DNA"/>
</dbReference>
<dbReference type="InterPro" id="IPR049030">
    <property type="entry name" value="AI2M-like_HNH"/>
</dbReference>
<dbReference type="AlphaFoldDB" id="A0A645GSD2"/>
<sequence>MISKLRIDKDFGVRFTDKKGKTKTRLFYNDGFARKPMQKMAVVDVIPNTVKYSSKTSLMDRLSAGQCELCGKTDCEIEIHHVRKLKDLKGISYWERFMIARNRKTLALCLDCHEKLHSGKLN</sequence>
<proteinExistence type="predicted"/>
<dbReference type="Pfam" id="PF21368">
    <property type="entry name" value="AI2M-like_HNH"/>
    <property type="match status" value="1"/>
</dbReference>
<organism evidence="2">
    <name type="scientific">bioreactor metagenome</name>
    <dbReference type="NCBI Taxonomy" id="1076179"/>
    <lineage>
        <taxon>unclassified sequences</taxon>
        <taxon>metagenomes</taxon>
        <taxon>ecological metagenomes</taxon>
    </lineage>
</organism>
<evidence type="ECO:0000313" key="2">
    <source>
        <dbReference type="EMBL" id="MPN29761.1"/>
    </source>
</evidence>
<evidence type="ECO:0000259" key="1">
    <source>
        <dbReference type="Pfam" id="PF21368"/>
    </source>
</evidence>
<name>A0A645GSD2_9ZZZZ</name>
<feature type="domain" description="AI2M/AI1M-like HNH endonuclease" evidence="1">
    <location>
        <begin position="67"/>
        <end position="113"/>
    </location>
</feature>
<reference evidence="2" key="1">
    <citation type="submission" date="2019-08" db="EMBL/GenBank/DDBJ databases">
        <authorList>
            <person name="Kucharzyk K."/>
            <person name="Murdoch R.W."/>
            <person name="Higgins S."/>
            <person name="Loffler F."/>
        </authorList>
    </citation>
    <scope>NUCLEOTIDE SEQUENCE</scope>
</reference>